<proteinExistence type="inferred from homology"/>
<protein>
    <recommendedName>
        <fullName evidence="6">Probable membrane transporter protein</fullName>
    </recommendedName>
</protein>
<keyword evidence="4 6" id="KW-1133">Transmembrane helix</keyword>
<dbReference type="PANTHER" id="PTHR43483:SF3">
    <property type="entry name" value="MEMBRANE TRANSPORTER PROTEIN HI_0806-RELATED"/>
    <property type="match status" value="1"/>
</dbReference>
<dbReference type="Pfam" id="PF01925">
    <property type="entry name" value="TauE"/>
    <property type="match status" value="1"/>
</dbReference>
<reference evidence="7 8" key="1">
    <citation type="submission" date="2024-07" db="EMBL/GenBank/DDBJ databases">
        <authorList>
            <person name="Ren Q."/>
        </authorList>
    </citation>
    <scope>NUCLEOTIDE SEQUENCE [LARGE SCALE GENOMIC DNA]</scope>
    <source>
        <strain evidence="7 8">REN37</strain>
    </source>
</reference>
<keyword evidence="5 6" id="KW-0472">Membrane</keyword>
<feature type="transmembrane region" description="Helical" evidence="6">
    <location>
        <begin position="152"/>
        <end position="177"/>
    </location>
</feature>
<comment type="subcellular location">
    <subcellularLocation>
        <location evidence="6">Cell membrane</location>
        <topology evidence="6">Multi-pass membrane protein</topology>
    </subcellularLocation>
    <subcellularLocation>
        <location evidence="1">Membrane</location>
        <topology evidence="1">Multi-pass membrane protein</topology>
    </subcellularLocation>
</comment>
<feature type="transmembrane region" description="Helical" evidence="6">
    <location>
        <begin position="100"/>
        <end position="132"/>
    </location>
</feature>
<keyword evidence="8" id="KW-1185">Reference proteome</keyword>
<keyword evidence="6" id="KW-1003">Cell membrane</keyword>
<comment type="similarity">
    <text evidence="2 6">Belongs to the 4-toluene sulfonate uptake permease (TSUP) (TC 2.A.102) family.</text>
</comment>
<evidence type="ECO:0000256" key="4">
    <source>
        <dbReference type="ARBA" id="ARBA00022989"/>
    </source>
</evidence>
<keyword evidence="3 6" id="KW-0812">Transmembrane</keyword>
<feature type="transmembrane region" description="Helical" evidence="6">
    <location>
        <begin position="257"/>
        <end position="274"/>
    </location>
</feature>
<feature type="transmembrane region" description="Helical" evidence="6">
    <location>
        <begin position="189"/>
        <end position="213"/>
    </location>
</feature>
<organism evidence="7 8">
    <name type="scientific">Isoalcanivorax beigongshangi</name>
    <dbReference type="NCBI Taxonomy" id="3238810"/>
    <lineage>
        <taxon>Bacteria</taxon>
        <taxon>Pseudomonadati</taxon>
        <taxon>Pseudomonadota</taxon>
        <taxon>Gammaproteobacteria</taxon>
        <taxon>Oceanospirillales</taxon>
        <taxon>Alcanivoracaceae</taxon>
        <taxon>Isoalcanivorax</taxon>
    </lineage>
</organism>
<name>A0ABV4AEB3_9GAMM</name>
<gene>
    <name evidence="7" type="ORF">AB5I84_02355</name>
</gene>
<evidence type="ECO:0000313" key="8">
    <source>
        <dbReference type="Proteomes" id="UP001562065"/>
    </source>
</evidence>
<feature type="transmembrane region" description="Helical" evidence="6">
    <location>
        <begin position="12"/>
        <end position="40"/>
    </location>
</feature>
<evidence type="ECO:0000256" key="3">
    <source>
        <dbReference type="ARBA" id="ARBA00022692"/>
    </source>
</evidence>
<dbReference type="EMBL" id="JBGCUO010000001">
    <property type="protein sequence ID" value="MEY1660985.1"/>
    <property type="molecule type" value="Genomic_DNA"/>
</dbReference>
<feature type="transmembrane region" description="Helical" evidence="6">
    <location>
        <begin position="60"/>
        <end position="79"/>
    </location>
</feature>
<sequence>MDALLHHDPLWLLGLLGALVVTGCVAGLLAGLLGVGGGIVVVPMLYYLFGSLGVDEAVRMHLTVGTSLAAIIPTSFMSFRAHDARGNLDRALLRRWAVPLLLGSLAGILVSALVAGQVLTGLFAAVAVLVALHMALGSRPGRLGQQLPGTPWNQLMALVIAGFSTLMGIGGGTLSVPALNAFNYPMHRAVGTAAGIGMLISLPGALGFLWQGWQAPSLPPLSLGYVNLAGVALIVPLTMLVAPLGVRLAGRLDARHLQRLFALFLLLTSARMVADLL</sequence>
<comment type="caution">
    <text evidence="7">The sequence shown here is derived from an EMBL/GenBank/DDBJ whole genome shotgun (WGS) entry which is preliminary data.</text>
</comment>
<accession>A0ABV4AEB3</accession>
<evidence type="ECO:0000256" key="5">
    <source>
        <dbReference type="ARBA" id="ARBA00023136"/>
    </source>
</evidence>
<evidence type="ECO:0000313" key="7">
    <source>
        <dbReference type="EMBL" id="MEY1660985.1"/>
    </source>
</evidence>
<dbReference type="InterPro" id="IPR002781">
    <property type="entry name" value="TM_pro_TauE-like"/>
</dbReference>
<dbReference type="RefSeq" id="WP_369454224.1">
    <property type="nucleotide sequence ID" value="NZ_JBGCUO010000001.1"/>
</dbReference>
<dbReference type="PANTHER" id="PTHR43483">
    <property type="entry name" value="MEMBRANE TRANSPORTER PROTEIN HI_0806-RELATED"/>
    <property type="match status" value="1"/>
</dbReference>
<evidence type="ECO:0000256" key="1">
    <source>
        <dbReference type="ARBA" id="ARBA00004141"/>
    </source>
</evidence>
<evidence type="ECO:0000256" key="6">
    <source>
        <dbReference type="RuleBase" id="RU363041"/>
    </source>
</evidence>
<evidence type="ECO:0000256" key="2">
    <source>
        <dbReference type="ARBA" id="ARBA00009142"/>
    </source>
</evidence>
<dbReference type="Proteomes" id="UP001562065">
    <property type="component" value="Unassembled WGS sequence"/>
</dbReference>
<feature type="transmembrane region" description="Helical" evidence="6">
    <location>
        <begin position="225"/>
        <end position="245"/>
    </location>
</feature>